<dbReference type="PRINTS" id="PR00326">
    <property type="entry name" value="GTP1OBG"/>
</dbReference>
<dbReference type="InterPro" id="IPR016496">
    <property type="entry name" value="GTPase_HflX"/>
</dbReference>
<protein>
    <recommendedName>
        <fullName evidence="5">GTPase HflX</fullName>
    </recommendedName>
    <alternativeName>
        <fullName evidence="5">GTP-binding protein HflX</fullName>
    </alternativeName>
</protein>
<name>A0ABT5T944_9RHOB</name>
<evidence type="ECO:0000256" key="5">
    <source>
        <dbReference type="HAMAP-Rule" id="MF_00900"/>
    </source>
</evidence>
<organism evidence="7 8">
    <name type="scientific">Roseinatronobacter alkalisoli</name>
    <dbReference type="NCBI Taxonomy" id="3028235"/>
    <lineage>
        <taxon>Bacteria</taxon>
        <taxon>Pseudomonadati</taxon>
        <taxon>Pseudomonadota</taxon>
        <taxon>Alphaproteobacteria</taxon>
        <taxon>Rhodobacterales</taxon>
        <taxon>Paracoccaceae</taxon>
        <taxon>Roseinatronobacter</taxon>
    </lineage>
</organism>
<dbReference type="PANTHER" id="PTHR10229">
    <property type="entry name" value="GTP-BINDING PROTEIN HFLX"/>
    <property type="match status" value="1"/>
</dbReference>
<dbReference type="InterPro" id="IPR027417">
    <property type="entry name" value="P-loop_NTPase"/>
</dbReference>
<dbReference type="PIRSF" id="PIRSF006809">
    <property type="entry name" value="GTP-binding_hflX_prd"/>
    <property type="match status" value="1"/>
</dbReference>
<comment type="similarity">
    <text evidence="5">Belongs to the TRAFAC class OBG-HflX-like GTPase superfamily. HflX GTPase family.</text>
</comment>
<keyword evidence="8" id="KW-1185">Reference proteome</keyword>
<dbReference type="CDD" id="cd01878">
    <property type="entry name" value="HflX"/>
    <property type="match status" value="1"/>
</dbReference>
<evidence type="ECO:0000256" key="4">
    <source>
        <dbReference type="ARBA" id="ARBA00023134"/>
    </source>
</evidence>
<keyword evidence="1" id="KW-0479">Metal-binding</keyword>
<dbReference type="HAMAP" id="MF_00900">
    <property type="entry name" value="GTPase_HflX"/>
    <property type="match status" value="1"/>
</dbReference>
<dbReference type="InterPro" id="IPR030394">
    <property type="entry name" value="G_HFLX_dom"/>
</dbReference>
<dbReference type="EMBL" id="JAQZSM010000006">
    <property type="protein sequence ID" value="MDD7971240.1"/>
    <property type="molecule type" value="Genomic_DNA"/>
</dbReference>
<keyword evidence="4 5" id="KW-0342">GTP-binding</keyword>
<dbReference type="InterPro" id="IPR042108">
    <property type="entry name" value="GTPase_HflX_N_sf"/>
</dbReference>
<dbReference type="PANTHER" id="PTHR10229:SF0">
    <property type="entry name" value="GTP-BINDING PROTEIN 6-RELATED"/>
    <property type="match status" value="1"/>
</dbReference>
<comment type="caution">
    <text evidence="7">The sequence shown here is derived from an EMBL/GenBank/DDBJ whole genome shotgun (WGS) entry which is preliminary data.</text>
</comment>
<dbReference type="Proteomes" id="UP001431784">
    <property type="component" value="Unassembled WGS sequence"/>
</dbReference>
<dbReference type="InterPro" id="IPR025121">
    <property type="entry name" value="GTPase_HflX_N"/>
</dbReference>
<gene>
    <name evidence="5 7" type="primary">hflX</name>
    <name evidence="7" type="ORF">PUT78_09005</name>
</gene>
<evidence type="ECO:0000259" key="6">
    <source>
        <dbReference type="PROSITE" id="PS51705"/>
    </source>
</evidence>
<dbReference type="Pfam" id="PF16360">
    <property type="entry name" value="GTP-bdg_M"/>
    <property type="match status" value="1"/>
</dbReference>
<dbReference type="Gene3D" id="6.10.250.2860">
    <property type="match status" value="1"/>
</dbReference>
<dbReference type="Pfam" id="PF13167">
    <property type="entry name" value="GTP-bdg_N"/>
    <property type="match status" value="1"/>
</dbReference>
<proteinExistence type="inferred from homology"/>
<dbReference type="SUPFAM" id="SSF52540">
    <property type="entry name" value="P-loop containing nucleoside triphosphate hydrolases"/>
    <property type="match status" value="1"/>
</dbReference>
<evidence type="ECO:0000256" key="2">
    <source>
        <dbReference type="ARBA" id="ARBA00022741"/>
    </source>
</evidence>
<dbReference type="RefSeq" id="WP_274351992.1">
    <property type="nucleotide sequence ID" value="NZ_JAQZSM010000006.1"/>
</dbReference>
<accession>A0ABT5T944</accession>
<keyword evidence="3" id="KW-0460">Magnesium</keyword>
<keyword evidence="2 5" id="KW-0547">Nucleotide-binding</keyword>
<sequence>MSRTPVDVSDLGGEGGTRPTRAYVLHPDIRSVDRGRLPEHALAEAQALAHALPGLEVVGAEVVRLPKAHPGLLFGTGKVDELGTRIGDLDVDLVLIDGPVSPVQQRNLERAWDVKLLDRTGLILEIFADRARTREGVLQVDLAALSYQRTRLVRAWTHLERQRGGLGFVGGPGETQIEADRRAIDEQMVRLRRQLSKVAKTRDLHRAARKKVPFPVVALVGYTNAGKSTLFNRLTGADVLAQDMLFATLDPTMRAVTLPTGKQVILSDTVGFISDLPTQLVAAFRATLEEVLEADLIVHVRDIAHSETESQAQNVRSILAELGVRDETPLIELWNKADLLDEEGAESVSRRAERAEGVFLASSVTGQGLDAFFDAATMVLDDVRHHETFTLGFGQGRARAWLFEQGIVESESQTDEGFVLQVFWTDRQKRNFRDLRAKESGS</sequence>
<comment type="function">
    <text evidence="5">GTPase that associates with the 50S ribosomal subunit and may have a role during protein synthesis or ribosome biogenesis.</text>
</comment>
<evidence type="ECO:0000313" key="8">
    <source>
        <dbReference type="Proteomes" id="UP001431784"/>
    </source>
</evidence>
<evidence type="ECO:0000256" key="3">
    <source>
        <dbReference type="ARBA" id="ARBA00022842"/>
    </source>
</evidence>
<evidence type="ECO:0000256" key="1">
    <source>
        <dbReference type="ARBA" id="ARBA00022723"/>
    </source>
</evidence>
<dbReference type="NCBIfam" id="TIGR03156">
    <property type="entry name" value="GTP_HflX"/>
    <property type="match status" value="1"/>
</dbReference>
<dbReference type="Pfam" id="PF01926">
    <property type="entry name" value="MMR_HSR1"/>
    <property type="match status" value="1"/>
</dbReference>
<evidence type="ECO:0000313" key="7">
    <source>
        <dbReference type="EMBL" id="MDD7971240.1"/>
    </source>
</evidence>
<dbReference type="Gene3D" id="3.40.50.300">
    <property type="entry name" value="P-loop containing nucleotide triphosphate hydrolases"/>
    <property type="match status" value="1"/>
</dbReference>
<dbReference type="Gene3D" id="3.40.50.11060">
    <property type="entry name" value="GTPase HflX, N-terminal domain"/>
    <property type="match status" value="1"/>
</dbReference>
<comment type="subcellular location">
    <subcellularLocation>
        <location evidence="5">Cytoplasm</location>
    </subcellularLocation>
    <text evidence="5">May associate with membranes.</text>
</comment>
<keyword evidence="5" id="KW-0963">Cytoplasm</keyword>
<dbReference type="InterPro" id="IPR006073">
    <property type="entry name" value="GTP-bd"/>
</dbReference>
<dbReference type="InterPro" id="IPR032305">
    <property type="entry name" value="GTP-bd_M"/>
</dbReference>
<reference evidence="7" key="1">
    <citation type="submission" date="2023-02" db="EMBL/GenBank/DDBJ databases">
        <title>Description of Roseinatronobacter alkalisoli sp. nov., an alkaliphilic bacerium isolated from soda soil.</title>
        <authorList>
            <person name="Wei W."/>
        </authorList>
    </citation>
    <scope>NUCLEOTIDE SEQUENCE</scope>
    <source>
        <strain evidence="7">HJB301</strain>
    </source>
</reference>
<comment type="subunit">
    <text evidence="5">Monomer. Associates with the 50S ribosomal subunit.</text>
</comment>
<feature type="domain" description="Hflx-type G" evidence="6">
    <location>
        <begin position="215"/>
        <end position="383"/>
    </location>
</feature>
<dbReference type="PROSITE" id="PS51705">
    <property type="entry name" value="G_HFLX"/>
    <property type="match status" value="1"/>
</dbReference>